<feature type="transmembrane region" description="Helical" evidence="7">
    <location>
        <begin position="226"/>
        <end position="245"/>
    </location>
</feature>
<dbReference type="PANTHER" id="PTHR39188:SF3">
    <property type="entry name" value="STAGE IV SPORULATION PROTEIN FB"/>
    <property type="match status" value="1"/>
</dbReference>
<evidence type="ECO:0000256" key="1">
    <source>
        <dbReference type="ARBA" id="ARBA00001947"/>
    </source>
</evidence>
<keyword evidence="5" id="KW-0862">Zinc</keyword>
<keyword evidence="9" id="KW-1185">Reference proteome</keyword>
<evidence type="ECO:0000256" key="5">
    <source>
        <dbReference type="ARBA" id="ARBA00022833"/>
    </source>
</evidence>
<keyword evidence="7" id="KW-1133">Transmembrane helix</keyword>
<evidence type="ECO:0000313" key="9">
    <source>
        <dbReference type="Proteomes" id="UP001165160"/>
    </source>
</evidence>
<dbReference type="CDD" id="cd06160">
    <property type="entry name" value="S2P-M50_like_2"/>
    <property type="match status" value="1"/>
</dbReference>
<feature type="transmembrane region" description="Helical" evidence="7">
    <location>
        <begin position="317"/>
        <end position="335"/>
    </location>
</feature>
<evidence type="ECO:0000256" key="6">
    <source>
        <dbReference type="ARBA" id="ARBA00023049"/>
    </source>
</evidence>
<evidence type="ECO:0000256" key="7">
    <source>
        <dbReference type="SAM" id="Phobius"/>
    </source>
</evidence>
<dbReference type="EMBL" id="BRXX01000587">
    <property type="protein sequence ID" value="GMH48853.1"/>
    <property type="molecule type" value="Genomic_DNA"/>
</dbReference>
<comment type="similarity">
    <text evidence="2">Belongs to the peptidase M50B family.</text>
</comment>
<feature type="transmembrane region" description="Helical" evidence="7">
    <location>
        <begin position="198"/>
        <end position="220"/>
    </location>
</feature>
<dbReference type="GO" id="GO:0008237">
    <property type="term" value="F:metallopeptidase activity"/>
    <property type="evidence" value="ECO:0007669"/>
    <property type="project" value="UniProtKB-KW"/>
</dbReference>
<keyword evidence="6" id="KW-0482">Metalloprotease</keyword>
<dbReference type="Proteomes" id="UP001165160">
    <property type="component" value="Unassembled WGS sequence"/>
</dbReference>
<evidence type="ECO:0000256" key="3">
    <source>
        <dbReference type="ARBA" id="ARBA00022670"/>
    </source>
</evidence>
<evidence type="ECO:0000256" key="4">
    <source>
        <dbReference type="ARBA" id="ARBA00022801"/>
    </source>
</evidence>
<sequence>MLSSSSRLLQISLNPLKSSRNTVRLVGLGLPRDNTKAFQLRQLYTKQTSLIRSPSSNSKLQTLFLPTTSSILNTKQLNAKSLSSRGTPPPPRGGGVGRLASLAAMGSVLFGKTKYILVGLKMTKMMPLVSMIGTSFAYSFFFGWPYSVGMVGLIFVHETGHAIALRHYGIPFSPMVMIPFMGAVIATKELPRNAYQDAMVAIAGPVAGSVGALSCAVAAGSTDSQLLYALADFGYMINLFNLMPIGSMDGGRIAGAIHPGIGAVGVLGAGGLIVAGAVHNPIFYLITAAGAYSSGRRLLGYEHEVPGYYEIPPSQKAGLGLSYVALIAALLLAMSENNKKRKTPKQLQGGYSPRNDDGVLYDDMSSNFISSLDDDDEGFF</sequence>
<comment type="caution">
    <text evidence="8">The sequence shown here is derived from an EMBL/GenBank/DDBJ whole genome shotgun (WGS) entry which is preliminary data.</text>
</comment>
<comment type="cofactor">
    <cofactor evidence="1">
        <name>Zn(2+)</name>
        <dbReference type="ChEBI" id="CHEBI:29105"/>
    </cofactor>
</comment>
<reference evidence="9" key="1">
    <citation type="journal article" date="2023" name="Commun. Biol.">
        <title>Genome analysis of Parmales, the sister group of diatoms, reveals the evolutionary specialization of diatoms from phago-mixotrophs to photoautotrophs.</title>
        <authorList>
            <person name="Ban H."/>
            <person name="Sato S."/>
            <person name="Yoshikawa S."/>
            <person name="Yamada K."/>
            <person name="Nakamura Y."/>
            <person name="Ichinomiya M."/>
            <person name="Sato N."/>
            <person name="Blanc-Mathieu R."/>
            <person name="Endo H."/>
            <person name="Kuwata A."/>
            <person name="Ogata H."/>
        </authorList>
    </citation>
    <scope>NUCLEOTIDE SEQUENCE [LARGE SCALE GENOMIC DNA]</scope>
    <source>
        <strain evidence="9">NIES 3699</strain>
    </source>
</reference>
<evidence type="ECO:0000256" key="2">
    <source>
        <dbReference type="ARBA" id="ARBA00007931"/>
    </source>
</evidence>
<name>A0A9W7DS87_9STRA</name>
<dbReference type="PANTHER" id="PTHR39188">
    <property type="entry name" value="MEMBRANE-ASSOCIATED ZINC METALLOPROTEASE M50B"/>
    <property type="match status" value="1"/>
</dbReference>
<keyword evidence="3" id="KW-0645">Protease</keyword>
<organism evidence="8 9">
    <name type="scientific">Triparma verrucosa</name>
    <dbReference type="NCBI Taxonomy" id="1606542"/>
    <lineage>
        <taxon>Eukaryota</taxon>
        <taxon>Sar</taxon>
        <taxon>Stramenopiles</taxon>
        <taxon>Ochrophyta</taxon>
        <taxon>Bolidophyceae</taxon>
        <taxon>Parmales</taxon>
        <taxon>Triparmaceae</taxon>
        <taxon>Triparma</taxon>
    </lineage>
</organism>
<feature type="transmembrane region" description="Helical" evidence="7">
    <location>
        <begin position="128"/>
        <end position="156"/>
    </location>
</feature>
<dbReference type="AlphaFoldDB" id="A0A9W7DS87"/>
<dbReference type="GO" id="GO:0006508">
    <property type="term" value="P:proteolysis"/>
    <property type="evidence" value="ECO:0007669"/>
    <property type="project" value="UniProtKB-KW"/>
</dbReference>
<feature type="transmembrane region" description="Helical" evidence="7">
    <location>
        <begin position="168"/>
        <end position="186"/>
    </location>
</feature>
<protein>
    <submittedName>
        <fullName evidence="8">Uncharacterized protein</fullName>
    </submittedName>
</protein>
<keyword evidence="4" id="KW-0378">Hydrolase</keyword>
<accession>A0A9W7DS87</accession>
<feature type="transmembrane region" description="Helical" evidence="7">
    <location>
        <begin position="257"/>
        <end position="278"/>
    </location>
</feature>
<keyword evidence="7" id="KW-0472">Membrane</keyword>
<gene>
    <name evidence="8" type="ORF">TrVE_jg4025</name>
</gene>
<proteinExistence type="inferred from homology"/>
<evidence type="ECO:0000313" key="8">
    <source>
        <dbReference type="EMBL" id="GMH48853.1"/>
    </source>
</evidence>
<keyword evidence="7" id="KW-0812">Transmembrane</keyword>